<feature type="binding site" evidence="8">
    <location>
        <begin position="15"/>
        <end position="17"/>
    </location>
    <ligand>
        <name>GTP</name>
        <dbReference type="ChEBI" id="CHEBI:37565"/>
    </ligand>
</feature>
<dbReference type="GO" id="GO:0061603">
    <property type="term" value="F:molybdenum cofactor guanylyltransferase activity"/>
    <property type="evidence" value="ECO:0007669"/>
    <property type="project" value="UniProtKB-EC"/>
</dbReference>
<keyword evidence="4 8" id="KW-0547">Nucleotide-binding</keyword>
<dbReference type="RefSeq" id="WP_075587068.1">
    <property type="nucleotide sequence ID" value="NZ_MSYM01000013.1"/>
</dbReference>
<keyword evidence="6 8" id="KW-0342">GTP-binding</keyword>
<evidence type="ECO:0000256" key="8">
    <source>
        <dbReference type="HAMAP-Rule" id="MF_00316"/>
    </source>
</evidence>
<dbReference type="Proteomes" id="UP000185911">
    <property type="component" value="Unassembled WGS sequence"/>
</dbReference>
<dbReference type="InterPro" id="IPR029044">
    <property type="entry name" value="Nucleotide-diphossugar_trans"/>
</dbReference>
<comment type="cofactor">
    <cofactor evidence="8">
        <name>Mg(2+)</name>
        <dbReference type="ChEBI" id="CHEBI:18420"/>
    </cofactor>
</comment>
<comment type="domain">
    <text evidence="8">The N-terminal domain determines nucleotide recognition and specific binding, while the C-terminal domain determines the specific binding to the target protein.</text>
</comment>
<feature type="binding site" evidence="8">
    <location>
        <position position="58"/>
    </location>
    <ligand>
        <name>GTP</name>
        <dbReference type="ChEBI" id="CHEBI:37565"/>
    </ligand>
</feature>
<dbReference type="Gene3D" id="3.90.550.10">
    <property type="entry name" value="Spore Coat Polysaccharide Biosynthesis Protein SpsA, Chain A"/>
    <property type="match status" value="1"/>
</dbReference>
<name>A0A1Q8YFJ8_9BURK</name>
<dbReference type="GO" id="GO:0005525">
    <property type="term" value="F:GTP binding"/>
    <property type="evidence" value="ECO:0007669"/>
    <property type="project" value="UniProtKB-UniRule"/>
</dbReference>
<keyword evidence="1 8" id="KW-0963">Cytoplasm</keyword>
<dbReference type="HAMAP" id="MF_00316">
    <property type="entry name" value="MobA"/>
    <property type="match status" value="1"/>
</dbReference>
<comment type="caution">
    <text evidence="10">The sequence shown here is derived from an EMBL/GenBank/DDBJ whole genome shotgun (WGS) entry which is preliminary data.</text>
</comment>
<evidence type="ECO:0000313" key="10">
    <source>
        <dbReference type="EMBL" id="OLP06689.1"/>
    </source>
</evidence>
<feature type="domain" description="MobA-like NTP transferase" evidence="9">
    <location>
        <begin position="12"/>
        <end position="180"/>
    </location>
</feature>
<dbReference type="STRING" id="81479.RA876_08645"/>
<dbReference type="Pfam" id="PF12804">
    <property type="entry name" value="NTP_transf_3"/>
    <property type="match status" value="1"/>
</dbReference>
<evidence type="ECO:0000256" key="3">
    <source>
        <dbReference type="ARBA" id="ARBA00022723"/>
    </source>
</evidence>
<keyword evidence="2 8" id="KW-0808">Transferase</keyword>
<evidence type="ECO:0000256" key="7">
    <source>
        <dbReference type="ARBA" id="ARBA00023150"/>
    </source>
</evidence>
<dbReference type="AlphaFoldDB" id="A0A1Q8YFJ8"/>
<comment type="subcellular location">
    <subcellularLocation>
        <location evidence="8">Cytoplasm</location>
    </subcellularLocation>
</comment>
<evidence type="ECO:0000256" key="4">
    <source>
        <dbReference type="ARBA" id="ARBA00022741"/>
    </source>
</evidence>
<sequence length="214" mass="22645">MSPTIDPQSITGMVLAGGRGLRMGGIDKGLQPFSGKPLALHTLERLQAGGGVAALAINANRHLPAYEAFGVPVWPDADTDFAGPLAGFLTGLRHCQTPYLLTVPCDTPLFPLDLAQRLAQALTEQNADIALASAPAPDANGQPQLRVQPVFCLMRTHLLSDLSGFVARGGRKVRAWTAQHPTALVGFDQVGDAAEAFANANTLAELQQLERFCL</sequence>
<dbReference type="PANTHER" id="PTHR19136">
    <property type="entry name" value="MOLYBDENUM COFACTOR GUANYLYLTRANSFERASE"/>
    <property type="match status" value="1"/>
</dbReference>
<feature type="binding site" evidence="8">
    <location>
        <position position="76"/>
    </location>
    <ligand>
        <name>GTP</name>
        <dbReference type="ChEBI" id="CHEBI:37565"/>
    </ligand>
</feature>
<gene>
    <name evidence="8 10" type="primary">mobA</name>
    <name evidence="10" type="ORF">BLL52_2927</name>
</gene>
<evidence type="ECO:0000313" key="11">
    <source>
        <dbReference type="Proteomes" id="UP000185911"/>
    </source>
</evidence>
<dbReference type="SUPFAM" id="SSF53448">
    <property type="entry name" value="Nucleotide-diphospho-sugar transferases"/>
    <property type="match status" value="1"/>
</dbReference>
<comment type="catalytic activity">
    <reaction evidence="8">
        <text>Mo-molybdopterin + GTP + H(+) = Mo-molybdopterin guanine dinucleotide + diphosphate</text>
        <dbReference type="Rhea" id="RHEA:34243"/>
        <dbReference type="ChEBI" id="CHEBI:15378"/>
        <dbReference type="ChEBI" id="CHEBI:33019"/>
        <dbReference type="ChEBI" id="CHEBI:37565"/>
        <dbReference type="ChEBI" id="CHEBI:71302"/>
        <dbReference type="ChEBI" id="CHEBI:71310"/>
        <dbReference type="EC" id="2.7.7.77"/>
    </reaction>
</comment>
<keyword evidence="5 8" id="KW-0460">Magnesium</keyword>
<organism evidence="10 11">
    <name type="scientific">Rhodoferax antarcticus ANT.BR</name>
    <dbReference type="NCBI Taxonomy" id="1111071"/>
    <lineage>
        <taxon>Bacteria</taxon>
        <taxon>Pseudomonadati</taxon>
        <taxon>Pseudomonadota</taxon>
        <taxon>Betaproteobacteria</taxon>
        <taxon>Burkholderiales</taxon>
        <taxon>Comamonadaceae</taxon>
        <taxon>Rhodoferax</taxon>
    </lineage>
</organism>
<dbReference type="InterPro" id="IPR025877">
    <property type="entry name" value="MobA-like_NTP_Trfase"/>
</dbReference>
<dbReference type="NCBIfam" id="TIGR02665">
    <property type="entry name" value="molyb_mobA"/>
    <property type="match status" value="1"/>
</dbReference>
<keyword evidence="7 8" id="KW-0501">Molybdenum cofactor biosynthesis</keyword>
<dbReference type="GO" id="GO:1902758">
    <property type="term" value="P:bis(molybdopterin guanine dinucleotide)molybdenum biosynthetic process"/>
    <property type="evidence" value="ECO:0007669"/>
    <property type="project" value="TreeGrafter"/>
</dbReference>
<dbReference type="GO" id="GO:0046872">
    <property type="term" value="F:metal ion binding"/>
    <property type="evidence" value="ECO:0007669"/>
    <property type="project" value="UniProtKB-KW"/>
</dbReference>
<dbReference type="CDD" id="cd02503">
    <property type="entry name" value="MobA"/>
    <property type="match status" value="1"/>
</dbReference>
<evidence type="ECO:0000256" key="6">
    <source>
        <dbReference type="ARBA" id="ARBA00023134"/>
    </source>
</evidence>
<comment type="function">
    <text evidence="8">Transfers a GMP moiety from GTP to Mo-molybdopterin (Mo-MPT) cofactor (Moco or molybdenum cofactor) to form Mo-molybdopterin guanine dinucleotide (Mo-MGD) cofactor.</text>
</comment>
<dbReference type="EMBL" id="MSYM01000013">
    <property type="protein sequence ID" value="OLP06689.1"/>
    <property type="molecule type" value="Genomic_DNA"/>
</dbReference>
<reference evidence="10 11" key="1">
    <citation type="submission" date="2017-01" db="EMBL/GenBank/DDBJ databases">
        <title>Genome sequence of Rhodoferax antarcticus ANT.BR, a psychrophilic purple nonsulfur bacterium from an Antarctic microbial mat.</title>
        <authorList>
            <person name="Baker J."/>
            <person name="Riester C."/>
            <person name="Skinner B."/>
            <person name="Newell A."/>
            <person name="Swingley W."/>
            <person name="Madigan M."/>
            <person name="Jung D."/>
            <person name="Asao M."/>
            <person name="Chen M."/>
            <person name="Loughlin P."/>
            <person name="Pan H."/>
            <person name="Lin S."/>
            <person name="Li N."/>
            <person name="Shaw J."/>
            <person name="Prado M."/>
            <person name="Sherman C."/>
            <person name="Li X."/>
            <person name="Tang J."/>
            <person name="Blankenship R."/>
            <person name="Zhao T."/>
            <person name="Touchman J."/>
            <person name="Sattley M."/>
        </authorList>
    </citation>
    <scope>NUCLEOTIDE SEQUENCE [LARGE SCALE GENOMIC DNA]</scope>
    <source>
        <strain evidence="10 11">ANT.BR</strain>
    </source>
</reference>
<feature type="binding site" evidence="8">
    <location>
        <position position="106"/>
    </location>
    <ligand>
        <name>GTP</name>
        <dbReference type="ChEBI" id="CHEBI:37565"/>
    </ligand>
</feature>
<feature type="binding site" evidence="8">
    <location>
        <position position="106"/>
    </location>
    <ligand>
        <name>Mg(2+)</name>
        <dbReference type="ChEBI" id="CHEBI:18420"/>
    </ligand>
</feature>
<feature type="binding site" evidence="8">
    <location>
        <position position="28"/>
    </location>
    <ligand>
        <name>GTP</name>
        <dbReference type="ChEBI" id="CHEBI:37565"/>
    </ligand>
</feature>
<evidence type="ECO:0000256" key="2">
    <source>
        <dbReference type="ARBA" id="ARBA00022679"/>
    </source>
</evidence>
<dbReference type="InterPro" id="IPR013482">
    <property type="entry name" value="Molybde_CF_guanTrfase"/>
</dbReference>
<comment type="subunit">
    <text evidence="8">Monomer.</text>
</comment>
<accession>A0A1Q8YFJ8</accession>
<evidence type="ECO:0000259" key="9">
    <source>
        <dbReference type="Pfam" id="PF12804"/>
    </source>
</evidence>
<dbReference type="EC" id="2.7.7.77" evidence="8"/>
<proteinExistence type="inferred from homology"/>
<evidence type="ECO:0000256" key="5">
    <source>
        <dbReference type="ARBA" id="ARBA00022842"/>
    </source>
</evidence>
<evidence type="ECO:0000256" key="1">
    <source>
        <dbReference type="ARBA" id="ARBA00022490"/>
    </source>
</evidence>
<dbReference type="GO" id="GO:0005737">
    <property type="term" value="C:cytoplasm"/>
    <property type="evidence" value="ECO:0007669"/>
    <property type="project" value="UniProtKB-SubCell"/>
</dbReference>
<comment type="similarity">
    <text evidence="8">Belongs to the MobA family.</text>
</comment>
<protein>
    <recommendedName>
        <fullName evidence="8">Molybdenum cofactor guanylyltransferase</fullName>
        <shortName evidence="8">MoCo guanylyltransferase</shortName>
        <ecNumber evidence="8">2.7.7.77</ecNumber>
    </recommendedName>
    <alternativeName>
        <fullName evidence="8">GTP:molybdopterin guanylyltransferase</fullName>
    </alternativeName>
    <alternativeName>
        <fullName evidence="8">Mo-MPT guanylyltransferase</fullName>
    </alternativeName>
    <alternativeName>
        <fullName evidence="8">Molybdopterin guanylyltransferase</fullName>
    </alternativeName>
    <alternativeName>
        <fullName evidence="8">Molybdopterin-guanine dinucleotide synthase</fullName>
        <shortName evidence="8">MGD synthase</shortName>
    </alternativeName>
</protein>
<keyword evidence="11" id="KW-1185">Reference proteome</keyword>
<keyword evidence="3 8" id="KW-0479">Metal-binding</keyword>
<dbReference type="PANTHER" id="PTHR19136:SF81">
    <property type="entry name" value="MOLYBDENUM COFACTOR GUANYLYLTRANSFERASE"/>
    <property type="match status" value="1"/>
</dbReference>